<proteinExistence type="inferred from homology"/>
<evidence type="ECO:0000313" key="18">
    <source>
        <dbReference type="Proteomes" id="UP001140206"/>
    </source>
</evidence>
<feature type="domain" description="Wall-associated receptor kinase galacturonan-binding" evidence="16">
    <location>
        <begin position="33"/>
        <end position="88"/>
    </location>
</feature>
<dbReference type="InterPro" id="IPR046948">
    <property type="entry name" value="ATL20-22-like"/>
</dbReference>
<dbReference type="EC" id="2.3.2.27" evidence="4"/>
<dbReference type="GO" id="GO:0030247">
    <property type="term" value="F:polysaccharide binding"/>
    <property type="evidence" value="ECO:0007669"/>
    <property type="project" value="InterPro"/>
</dbReference>
<dbReference type="GO" id="GO:0008270">
    <property type="term" value="F:zinc ion binding"/>
    <property type="evidence" value="ECO:0007669"/>
    <property type="project" value="UniProtKB-KW"/>
</dbReference>
<comment type="similarity">
    <text evidence="14">Belongs to the RING-type zinc finger family. ATL subfamily.</text>
</comment>
<keyword evidence="8 15" id="KW-0732">Signal</keyword>
<evidence type="ECO:0000256" key="2">
    <source>
        <dbReference type="ARBA" id="ARBA00004167"/>
    </source>
</evidence>
<keyword evidence="5" id="KW-0808">Transferase</keyword>
<keyword evidence="7" id="KW-0479">Metal-binding</keyword>
<dbReference type="GO" id="GO:0061630">
    <property type="term" value="F:ubiquitin protein ligase activity"/>
    <property type="evidence" value="ECO:0007669"/>
    <property type="project" value="UniProtKB-EC"/>
</dbReference>
<evidence type="ECO:0000256" key="7">
    <source>
        <dbReference type="ARBA" id="ARBA00022723"/>
    </source>
</evidence>
<keyword evidence="11" id="KW-0862">Zinc</keyword>
<dbReference type="AlphaFoldDB" id="A0AAV8EKC6"/>
<dbReference type="PANTHER" id="PTHR46279">
    <property type="entry name" value="RING/U-BOX SUPERFAMILY PROTEIN"/>
    <property type="match status" value="1"/>
</dbReference>
<evidence type="ECO:0000256" key="5">
    <source>
        <dbReference type="ARBA" id="ARBA00022679"/>
    </source>
</evidence>
<evidence type="ECO:0000259" key="16">
    <source>
        <dbReference type="Pfam" id="PF13947"/>
    </source>
</evidence>
<comment type="catalytic activity">
    <reaction evidence="1">
        <text>S-ubiquitinyl-[E2 ubiquitin-conjugating enzyme]-L-cysteine + [acceptor protein]-L-lysine = [E2 ubiquitin-conjugating enzyme]-L-cysteine + N(6)-ubiquitinyl-[acceptor protein]-L-lysine.</text>
        <dbReference type="EC" id="2.3.2.27"/>
    </reaction>
</comment>
<evidence type="ECO:0000313" key="17">
    <source>
        <dbReference type="EMBL" id="KAJ4781693.1"/>
    </source>
</evidence>
<keyword evidence="17" id="KW-0675">Receptor</keyword>
<evidence type="ECO:0000256" key="8">
    <source>
        <dbReference type="ARBA" id="ARBA00022729"/>
    </source>
</evidence>
<feature type="chain" id="PRO_5043686960" description="RING-type E3 ubiquitin transferase" evidence="15">
    <location>
        <begin position="26"/>
        <end position="210"/>
    </location>
</feature>
<reference evidence="17" key="1">
    <citation type="submission" date="2022-08" db="EMBL/GenBank/DDBJ databases">
        <authorList>
            <person name="Marques A."/>
        </authorList>
    </citation>
    <scope>NUCLEOTIDE SEQUENCE</scope>
    <source>
        <strain evidence="17">RhyPub2mFocal</strain>
        <tissue evidence="17">Leaves</tissue>
    </source>
</reference>
<evidence type="ECO:0000256" key="1">
    <source>
        <dbReference type="ARBA" id="ARBA00000900"/>
    </source>
</evidence>
<dbReference type="EMBL" id="JAMFTS010000003">
    <property type="protein sequence ID" value="KAJ4781693.1"/>
    <property type="molecule type" value="Genomic_DNA"/>
</dbReference>
<keyword evidence="13" id="KW-0472">Membrane</keyword>
<evidence type="ECO:0000256" key="12">
    <source>
        <dbReference type="ARBA" id="ARBA00022989"/>
    </source>
</evidence>
<evidence type="ECO:0000256" key="6">
    <source>
        <dbReference type="ARBA" id="ARBA00022692"/>
    </source>
</evidence>
<name>A0AAV8EKC6_9POAL</name>
<evidence type="ECO:0000256" key="3">
    <source>
        <dbReference type="ARBA" id="ARBA00004906"/>
    </source>
</evidence>
<keyword evidence="18" id="KW-1185">Reference proteome</keyword>
<sequence>MKHLSSSLFLLSWLLILSLVEQTFCLHLNNRECPQSSCGNLEIKHPFYLKSQKSRCTTHSQYQLNCEGNRATLQIFEPEKYIVTKIDSYGINVVSARFAEGSCTVPTGSLSFSSVLKETNYLLSNLGSLVKCRELISNNSMYLPVGCMSTNDSFVYLVDGAYQVRYLEPSCFYLALLPLGFEVSGNTTGDAFKLLQEEFTLYFGDGDTNR</sequence>
<comment type="subcellular location">
    <subcellularLocation>
        <location evidence="2">Membrane</location>
        <topology evidence="2">Single-pass membrane protein</topology>
    </subcellularLocation>
</comment>
<organism evidence="17 18">
    <name type="scientific">Rhynchospora pubera</name>
    <dbReference type="NCBI Taxonomy" id="906938"/>
    <lineage>
        <taxon>Eukaryota</taxon>
        <taxon>Viridiplantae</taxon>
        <taxon>Streptophyta</taxon>
        <taxon>Embryophyta</taxon>
        <taxon>Tracheophyta</taxon>
        <taxon>Spermatophyta</taxon>
        <taxon>Magnoliopsida</taxon>
        <taxon>Liliopsida</taxon>
        <taxon>Poales</taxon>
        <taxon>Cyperaceae</taxon>
        <taxon>Cyperoideae</taxon>
        <taxon>Rhynchosporeae</taxon>
        <taxon>Rhynchospora</taxon>
    </lineage>
</organism>
<keyword evidence="6" id="KW-0812">Transmembrane</keyword>
<dbReference type="GO" id="GO:0016020">
    <property type="term" value="C:membrane"/>
    <property type="evidence" value="ECO:0007669"/>
    <property type="project" value="UniProtKB-SubCell"/>
</dbReference>
<comment type="pathway">
    <text evidence="3">Protein modification; protein ubiquitination.</text>
</comment>
<accession>A0AAV8EKC6</accession>
<keyword evidence="12" id="KW-1133">Transmembrane helix</keyword>
<dbReference type="Proteomes" id="UP001140206">
    <property type="component" value="Chromosome 3"/>
</dbReference>
<evidence type="ECO:0000256" key="10">
    <source>
        <dbReference type="ARBA" id="ARBA00022786"/>
    </source>
</evidence>
<keyword evidence="10" id="KW-0833">Ubl conjugation pathway</keyword>
<evidence type="ECO:0000256" key="9">
    <source>
        <dbReference type="ARBA" id="ARBA00022771"/>
    </source>
</evidence>
<comment type="caution">
    <text evidence="17">The sequence shown here is derived from an EMBL/GenBank/DDBJ whole genome shotgun (WGS) entry which is preliminary data.</text>
</comment>
<evidence type="ECO:0000256" key="11">
    <source>
        <dbReference type="ARBA" id="ARBA00022833"/>
    </source>
</evidence>
<evidence type="ECO:0000256" key="14">
    <source>
        <dbReference type="ARBA" id="ARBA00024209"/>
    </source>
</evidence>
<evidence type="ECO:0000256" key="4">
    <source>
        <dbReference type="ARBA" id="ARBA00012483"/>
    </source>
</evidence>
<dbReference type="Pfam" id="PF13947">
    <property type="entry name" value="GUB_WAK_bind"/>
    <property type="match status" value="1"/>
</dbReference>
<keyword evidence="17" id="KW-0418">Kinase</keyword>
<keyword evidence="9" id="KW-0863">Zinc-finger</keyword>
<protein>
    <recommendedName>
        <fullName evidence="4">RING-type E3 ubiquitin transferase</fullName>
        <ecNumber evidence="4">2.3.2.27</ecNumber>
    </recommendedName>
</protein>
<dbReference type="InterPro" id="IPR025287">
    <property type="entry name" value="WAK_GUB"/>
</dbReference>
<dbReference type="PANTHER" id="PTHR46279:SF9">
    <property type="entry name" value="OS01G0116300 PROTEIN"/>
    <property type="match status" value="1"/>
</dbReference>
<dbReference type="GO" id="GO:0016301">
    <property type="term" value="F:kinase activity"/>
    <property type="evidence" value="ECO:0007669"/>
    <property type="project" value="UniProtKB-KW"/>
</dbReference>
<gene>
    <name evidence="17" type="ORF">LUZ62_065950</name>
</gene>
<feature type="signal peptide" evidence="15">
    <location>
        <begin position="1"/>
        <end position="25"/>
    </location>
</feature>
<evidence type="ECO:0000256" key="15">
    <source>
        <dbReference type="SAM" id="SignalP"/>
    </source>
</evidence>
<evidence type="ECO:0000256" key="13">
    <source>
        <dbReference type="ARBA" id="ARBA00023136"/>
    </source>
</evidence>